<evidence type="ECO:0000256" key="1">
    <source>
        <dbReference type="ARBA" id="ARBA00003365"/>
    </source>
</evidence>
<dbReference type="GO" id="GO:0005829">
    <property type="term" value="C:cytosol"/>
    <property type="evidence" value="ECO:0007669"/>
    <property type="project" value="TreeGrafter"/>
</dbReference>
<keyword evidence="4 9" id="KW-0028">Amino-acid biosynthesis</keyword>
<comment type="function">
    <text evidence="1 9">The alpha subunit is responsible for the aldol cleavage of indoleglycerol phosphate to indole and glyceraldehyde 3-phosphate.</text>
</comment>
<dbReference type="SUPFAM" id="SSF51366">
    <property type="entry name" value="Ribulose-phoshate binding barrel"/>
    <property type="match status" value="1"/>
</dbReference>
<dbReference type="RefSeq" id="WP_109349085.1">
    <property type="nucleotide sequence ID" value="NZ_BJUE01000008.1"/>
</dbReference>
<organism evidence="11 13">
    <name type="scientific">Kurthia zopfii</name>
    <dbReference type="NCBI Taxonomy" id="1650"/>
    <lineage>
        <taxon>Bacteria</taxon>
        <taxon>Bacillati</taxon>
        <taxon>Bacillota</taxon>
        <taxon>Bacilli</taxon>
        <taxon>Bacillales</taxon>
        <taxon>Caryophanaceae</taxon>
        <taxon>Kurthia</taxon>
    </lineage>
</organism>
<reference evidence="11 13" key="1">
    <citation type="submission" date="2018-06" db="EMBL/GenBank/DDBJ databases">
        <authorList>
            <consortium name="Pathogen Informatics"/>
            <person name="Doyle S."/>
        </authorList>
    </citation>
    <scope>NUCLEOTIDE SEQUENCE [LARGE SCALE GENOMIC DNA]</scope>
    <source>
        <strain evidence="11 13">NCTC10597</strain>
    </source>
</reference>
<dbReference type="Pfam" id="PF00290">
    <property type="entry name" value="Trp_syntA"/>
    <property type="match status" value="1"/>
</dbReference>
<dbReference type="InterPro" id="IPR011060">
    <property type="entry name" value="RibuloseP-bd_barrel"/>
</dbReference>
<dbReference type="PROSITE" id="PS00167">
    <property type="entry name" value="TRP_SYNTHASE_ALPHA"/>
    <property type="match status" value="1"/>
</dbReference>
<comment type="caution">
    <text evidence="11">The sequence shown here is derived from an EMBL/GenBank/DDBJ whole genome shotgun (WGS) entry which is preliminary data.</text>
</comment>
<keyword evidence="5 9" id="KW-0822">Tryptophan biosynthesis</keyword>
<evidence type="ECO:0000313" key="13">
    <source>
        <dbReference type="Proteomes" id="UP000254330"/>
    </source>
</evidence>
<sequence length="258" mass="27909">MRKSLQQTIENRTLSEKAIIPYIMAGDGGFDRTLTAIKLLQESGATALELGIPFSDPVADGPIIEAAGIRALRSGVNITNTLSFLQANKDAIKIPIIIMTYLNPIFNMGVASFVKQAIAANVKGLIIPDMPIEEKELISAHLENTDLALIQLVSLTSSESRIAQIADQSEGFLYAVTLNGTTGSTATGDEQLQNHLRKVKSLSKIPVLAGFGIHDRHTAEIISQNIDGVIVGSAFVQALHEGNEEFIHTFFKNKVKLF</sequence>
<dbReference type="EC" id="4.2.1.20" evidence="9"/>
<dbReference type="GO" id="GO:0004834">
    <property type="term" value="F:tryptophan synthase activity"/>
    <property type="evidence" value="ECO:0007669"/>
    <property type="project" value="UniProtKB-UniRule"/>
</dbReference>
<evidence type="ECO:0000256" key="9">
    <source>
        <dbReference type="HAMAP-Rule" id="MF_00131"/>
    </source>
</evidence>
<keyword evidence="6 9" id="KW-0057">Aromatic amino acid biosynthesis</keyword>
<reference evidence="12 14" key="2">
    <citation type="submission" date="2019-03" db="EMBL/GenBank/DDBJ databases">
        <title>Genomic Encyclopedia of Type Strains, Phase IV (KMG-IV): sequencing the most valuable type-strain genomes for metagenomic binning, comparative biology and taxonomic classification.</title>
        <authorList>
            <person name="Goeker M."/>
        </authorList>
    </citation>
    <scope>NUCLEOTIDE SEQUENCE [LARGE SCALE GENOMIC DNA]</scope>
    <source>
        <strain evidence="12 14">DSM 20580</strain>
    </source>
</reference>
<dbReference type="InterPro" id="IPR018204">
    <property type="entry name" value="Trp_synthase_alpha_AS"/>
</dbReference>
<evidence type="ECO:0000256" key="7">
    <source>
        <dbReference type="ARBA" id="ARBA00023239"/>
    </source>
</evidence>
<comment type="pathway">
    <text evidence="2 9">Amino-acid biosynthesis; L-tryptophan biosynthesis; L-tryptophan from chorismate: step 5/5.</text>
</comment>
<evidence type="ECO:0000256" key="10">
    <source>
        <dbReference type="RuleBase" id="RU003662"/>
    </source>
</evidence>
<dbReference type="EMBL" id="SNZG01000007">
    <property type="protein sequence ID" value="TDR40959.1"/>
    <property type="molecule type" value="Genomic_DNA"/>
</dbReference>
<feature type="active site" description="Proton acceptor" evidence="9">
    <location>
        <position position="49"/>
    </location>
</feature>
<dbReference type="UniPathway" id="UPA00035">
    <property type="reaction ID" value="UER00044"/>
</dbReference>
<feature type="active site" description="Proton acceptor" evidence="9">
    <location>
        <position position="60"/>
    </location>
</feature>
<comment type="catalytic activity">
    <reaction evidence="8 9">
        <text>(1S,2R)-1-C-(indol-3-yl)glycerol 3-phosphate + L-serine = D-glyceraldehyde 3-phosphate + L-tryptophan + H2O</text>
        <dbReference type="Rhea" id="RHEA:10532"/>
        <dbReference type="ChEBI" id="CHEBI:15377"/>
        <dbReference type="ChEBI" id="CHEBI:33384"/>
        <dbReference type="ChEBI" id="CHEBI:57912"/>
        <dbReference type="ChEBI" id="CHEBI:58866"/>
        <dbReference type="ChEBI" id="CHEBI:59776"/>
        <dbReference type="EC" id="4.2.1.20"/>
    </reaction>
</comment>
<protein>
    <recommendedName>
        <fullName evidence="9">Tryptophan synthase alpha chain</fullName>
        <ecNumber evidence="9">4.2.1.20</ecNumber>
    </recommendedName>
</protein>
<evidence type="ECO:0000313" key="14">
    <source>
        <dbReference type="Proteomes" id="UP000294641"/>
    </source>
</evidence>
<dbReference type="InterPro" id="IPR013785">
    <property type="entry name" value="Aldolase_TIM"/>
</dbReference>
<gene>
    <name evidence="9 11" type="primary">trpA</name>
    <name evidence="12" type="ORF">DFR61_10776</name>
    <name evidence="11" type="ORF">NCTC10597_01490</name>
</gene>
<evidence type="ECO:0000256" key="3">
    <source>
        <dbReference type="ARBA" id="ARBA00011270"/>
    </source>
</evidence>
<evidence type="ECO:0000313" key="11">
    <source>
        <dbReference type="EMBL" id="STX09791.1"/>
    </source>
</evidence>
<comment type="subunit">
    <text evidence="3 9">Tetramer of two alpha and two beta chains.</text>
</comment>
<dbReference type="InterPro" id="IPR002028">
    <property type="entry name" value="Trp_synthase_suA"/>
</dbReference>
<evidence type="ECO:0000256" key="8">
    <source>
        <dbReference type="ARBA" id="ARBA00049047"/>
    </source>
</evidence>
<dbReference type="Proteomes" id="UP000294641">
    <property type="component" value="Unassembled WGS sequence"/>
</dbReference>
<name>A0A8B4QAS2_9BACL</name>
<evidence type="ECO:0000256" key="6">
    <source>
        <dbReference type="ARBA" id="ARBA00023141"/>
    </source>
</evidence>
<proteinExistence type="inferred from homology"/>
<dbReference type="NCBIfam" id="TIGR00262">
    <property type="entry name" value="trpA"/>
    <property type="match status" value="1"/>
</dbReference>
<dbReference type="FunFam" id="3.20.20.70:FF:000037">
    <property type="entry name" value="Tryptophan synthase alpha chain"/>
    <property type="match status" value="1"/>
</dbReference>
<dbReference type="PANTHER" id="PTHR43406">
    <property type="entry name" value="TRYPTOPHAN SYNTHASE, ALPHA CHAIN"/>
    <property type="match status" value="1"/>
</dbReference>
<evidence type="ECO:0000313" key="12">
    <source>
        <dbReference type="EMBL" id="TDR40959.1"/>
    </source>
</evidence>
<evidence type="ECO:0000256" key="2">
    <source>
        <dbReference type="ARBA" id="ARBA00004733"/>
    </source>
</evidence>
<dbReference type="Gene3D" id="3.20.20.70">
    <property type="entry name" value="Aldolase class I"/>
    <property type="match status" value="1"/>
</dbReference>
<dbReference type="Proteomes" id="UP000254330">
    <property type="component" value="Unassembled WGS sequence"/>
</dbReference>
<dbReference type="EMBL" id="UGNP01000001">
    <property type="protein sequence ID" value="STX09791.1"/>
    <property type="molecule type" value="Genomic_DNA"/>
</dbReference>
<dbReference type="PANTHER" id="PTHR43406:SF1">
    <property type="entry name" value="TRYPTOPHAN SYNTHASE ALPHA CHAIN, CHLOROPLASTIC"/>
    <property type="match status" value="1"/>
</dbReference>
<evidence type="ECO:0000256" key="4">
    <source>
        <dbReference type="ARBA" id="ARBA00022605"/>
    </source>
</evidence>
<comment type="similarity">
    <text evidence="9 10">Belongs to the TrpA family.</text>
</comment>
<dbReference type="AlphaFoldDB" id="A0A8B4QAS2"/>
<accession>A0A8B4QAS2</accession>
<dbReference type="HAMAP" id="MF_00131">
    <property type="entry name" value="Trp_synth_alpha"/>
    <property type="match status" value="1"/>
</dbReference>
<keyword evidence="7 9" id="KW-0456">Lyase</keyword>
<evidence type="ECO:0000256" key="5">
    <source>
        <dbReference type="ARBA" id="ARBA00022822"/>
    </source>
</evidence>
<dbReference type="CDD" id="cd04724">
    <property type="entry name" value="Tryptophan_synthase_alpha"/>
    <property type="match status" value="1"/>
</dbReference>
<keyword evidence="14" id="KW-1185">Reference proteome</keyword>
<dbReference type="OrthoDB" id="9804578at2"/>